<accession>A0A964FGU7</accession>
<evidence type="ECO:0000313" key="2">
    <source>
        <dbReference type="Proteomes" id="UP000729733"/>
    </source>
</evidence>
<comment type="caution">
    <text evidence="1">The sequence shown here is derived from an EMBL/GenBank/DDBJ whole genome shotgun (WGS) entry which is preliminary data.</text>
</comment>
<evidence type="ECO:0000313" key="1">
    <source>
        <dbReference type="EMBL" id="MCC0178392.1"/>
    </source>
</evidence>
<proteinExistence type="predicted"/>
<sequence>MTKSKPQAVRFKLYHQLDATYHQLLDELSQTDLTDGEIGKIAQILMLSRQESLKRLVSEPEMAAYYKAYPQDQ</sequence>
<dbReference type="AlphaFoldDB" id="A0A964FGU7"/>
<organism evidence="1 2">
    <name type="scientific">Waterburya agarophytonicola KI4</name>
    <dbReference type="NCBI Taxonomy" id="2874699"/>
    <lineage>
        <taxon>Bacteria</taxon>
        <taxon>Bacillati</taxon>
        <taxon>Cyanobacteriota</taxon>
        <taxon>Cyanophyceae</taxon>
        <taxon>Pleurocapsales</taxon>
        <taxon>Hyellaceae</taxon>
        <taxon>Waterburya</taxon>
        <taxon>Waterburya agarophytonicola</taxon>
    </lineage>
</organism>
<gene>
    <name evidence="1" type="ORF">I4641_15540</name>
</gene>
<reference evidence="1" key="1">
    <citation type="journal article" date="2021" name="Antonie Van Leeuwenhoek">
        <title>Draft genome and description of Waterburya agarophytonicola gen. nov. sp. nov. (Pleurocapsales, Cyanobacteria): a seaweed symbiont.</title>
        <authorList>
            <person name="Bonthond G."/>
            <person name="Shalygin S."/>
            <person name="Bayer T."/>
            <person name="Weinberger F."/>
        </authorList>
    </citation>
    <scope>NUCLEOTIDE SEQUENCE</scope>
    <source>
        <strain evidence="1">KI4</strain>
    </source>
</reference>
<dbReference type="Proteomes" id="UP000729733">
    <property type="component" value="Unassembled WGS sequence"/>
</dbReference>
<name>A0A964FGU7_9CYAN</name>
<dbReference type="EMBL" id="JADWDC010000042">
    <property type="protein sequence ID" value="MCC0178392.1"/>
    <property type="molecule type" value="Genomic_DNA"/>
</dbReference>
<keyword evidence="2" id="KW-1185">Reference proteome</keyword>
<dbReference type="RefSeq" id="WP_229641463.1">
    <property type="nucleotide sequence ID" value="NZ_JADWDC010000042.1"/>
</dbReference>
<protein>
    <submittedName>
        <fullName evidence="1">Uncharacterized protein</fullName>
    </submittedName>
</protein>